<organism evidence="1">
    <name type="scientific">viral metagenome</name>
    <dbReference type="NCBI Taxonomy" id="1070528"/>
    <lineage>
        <taxon>unclassified sequences</taxon>
        <taxon>metagenomes</taxon>
        <taxon>organismal metagenomes</taxon>
    </lineage>
</organism>
<reference evidence="1" key="1">
    <citation type="submission" date="2020-03" db="EMBL/GenBank/DDBJ databases">
        <title>The deep terrestrial virosphere.</title>
        <authorList>
            <person name="Holmfeldt K."/>
            <person name="Nilsson E."/>
            <person name="Simone D."/>
            <person name="Lopez-Fernandez M."/>
            <person name="Wu X."/>
            <person name="de Brujin I."/>
            <person name="Lundin D."/>
            <person name="Andersson A."/>
            <person name="Bertilsson S."/>
            <person name="Dopson M."/>
        </authorList>
    </citation>
    <scope>NUCLEOTIDE SEQUENCE</scope>
    <source>
        <strain evidence="1">MM415A02830</strain>
    </source>
</reference>
<sequence>MAESIYKLQFNLAKTQIDGKWELICPRCGHIFMCDYRNDSTYCYCKLPYDLQPVYPENKLSKVALKNYKNYYHAQEIGVDFCDGLW</sequence>
<dbReference type="AlphaFoldDB" id="A0A6M3JQM2"/>
<name>A0A6M3JQM2_9ZZZZ</name>
<dbReference type="EMBL" id="MT141935">
    <property type="protein sequence ID" value="QJA72236.1"/>
    <property type="molecule type" value="Genomic_DNA"/>
</dbReference>
<proteinExistence type="predicted"/>
<protein>
    <submittedName>
        <fullName evidence="1">Uncharacterized protein</fullName>
    </submittedName>
</protein>
<gene>
    <name evidence="1" type="ORF">MM415A02830_0004</name>
</gene>
<accession>A0A6M3JQM2</accession>
<evidence type="ECO:0000313" key="1">
    <source>
        <dbReference type="EMBL" id="QJA72236.1"/>
    </source>
</evidence>